<accession>A0A9Q0ELP9</accession>
<keyword evidence="3" id="KW-1185">Reference proteome</keyword>
<feature type="region of interest" description="Disordered" evidence="1">
    <location>
        <begin position="18"/>
        <end position="95"/>
    </location>
</feature>
<dbReference type="AlphaFoldDB" id="A0A9Q0ELP9"/>
<organism evidence="2 3">
    <name type="scientific">Muraenolepis orangiensis</name>
    <name type="common">Patagonian moray cod</name>
    <dbReference type="NCBI Taxonomy" id="630683"/>
    <lineage>
        <taxon>Eukaryota</taxon>
        <taxon>Metazoa</taxon>
        <taxon>Chordata</taxon>
        <taxon>Craniata</taxon>
        <taxon>Vertebrata</taxon>
        <taxon>Euteleostomi</taxon>
        <taxon>Actinopterygii</taxon>
        <taxon>Neopterygii</taxon>
        <taxon>Teleostei</taxon>
        <taxon>Neoteleostei</taxon>
        <taxon>Acanthomorphata</taxon>
        <taxon>Zeiogadaria</taxon>
        <taxon>Gadariae</taxon>
        <taxon>Gadiformes</taxon>
        <taxon>Muraenolepidoidei</taxon>
        <taxon>Muraenolepididae</taxon>
        <taxon>Muraenolepis</taxon>
    </lineage>
</organism>
<name>A0A9Q0ELP9_9TELE</name>
<dbReference type="Proteomes" id="UP001148018">
    <property type="component" value="Unassembled WGS sequence"/>
</dbReference>
<evidence type="ECO:0000313" key="2">
    <source>
        <dbReference type="EMBL" id="KAJ3609952.1"/>
    </source>
</evidence>
<feature type="compositionally biased region" description="Polar residues" evidence="1">
    <location>
        <begin position="36"/>
        <end position="48"/>
    </location>
</feature>
<evidence type="ECO:0000313" key="3">
    <source>
        <dbReference type="Proteomes" id="UP001148018"/>
    </source>
</evidence>
<feature type="compositionally biased region" description="Polar residues" evidence="1">
    <location>
        <begin position="18"/>
        <end position="29"/>
    </location>
</feature>
<reference evidence="2" key="1">
    <citation type="submission" date="2022-07" db="EMBL/GenBank/DDBJ databases">
        <title>Chromosome-level genome of Muraenolepis orangiensis.</title>
        <authorList>
            <person name="Kim J."/>
        </authorList>
    </citation>
    <scope>NUCLEOTIDE SEQUENCE</scope>
    <source>
        <strain evidence="2">KU_S4_2022</strain>
        <tissue evidence="2">Muscle</tissue>
    </source>
</reference>
<comment type="caution">
    <text evidence="2">The sequence shown here is derived from an EMBL/GenBank/DDBJ whole genome shotgun (WGS) entry which is preliminary data.</text>
</comment>
<proteinExistence type="predicted"/>
<gene>
    <name evidence="2" type="ORF">NHX12_022046</name>
</gene>
<evidence type="ECO:0000256" key="1">
    <source>
        <dbReference type="SAM" id="MobiDB-lite"/>
    </source>
</evidence>
<protein>
    <submittedName>
        <fullName evidence="2">Uncharacterized protein</fullName>
    </submittedName>
</protein>
<dbReference type="EMBL" id="JANIIK010000038">
    <property type="protein sequence ID" value="KAJ3609952.1"/>
    <property type="molecule type" value="Genomic_DNA"/>
</dbReference>
<sequence>MNCVQTVQSVTARTQELPQVTQASASQRISADRRSPSMTASIVSTSSREIGVPVHHEQQSDQDPPAQEGSEAPPHYEVAGEGEGVALSELRETLH</sequence>